<dbReference type="Proteomes" id="UP001595828">
    <property type="component" value="Unassembled WGS sequence"/>
</dbReference>
<dbReference type="InterPro" id="IPR018511">
    <property type="entry name" value="Hemolysin-typ_Ca-bd_CS"/>
</dbReference>
<keyword evidence="7" id="KW-0472">Membrane</keyword>
<evidence type="ECO:0000256" key="8">
    <source>
        <dbReference type="SAM" id="MobiDB-lite"/>
    </source>
</evidence>
<feature type="compositionally biased region" description="Low complexity" evidence="8">
    <location>
        <begin position="461"/>
        <end position="471"/>
    </location>
</feature>
<dbReference type="Pfam" id="PF00353">
    <property type="entry name" value="HemolysinCabind"/>
    <property type="match status" value="2"/>
</dbReference>
<evidence type="ECO:0000313" key="10">
    <source>
        <dbReference type="Proteomes" id="UP001595828"/>
    </source>
</evidence>
<dbReference type="InterPro" id="IPR003995">
    <property type="entry name" value="RTX_toxin_determinant-A"/>
</dbReference>
<feature type="region of interest" description="Disordered" evidence="8">
    <location>
        <begin position="453"/>
        <end position="490"/>
    </location>
</feature>
<evidence type="ECO:0000256" key="2">
    <source>
        <dbReference type="ARBA" id="ARBA00004613"/>
    </source>
</evidence>
<proteinExistence type="predicted"/>
<evidence type="ECO:0000256" key="4">
    <source>
        <dbReference type="ARBA" id="ARBA00022656"/>
    </source>
</evidence>
<dbReference type="Gene3D" id="2.150.10.10">
    <property type="entry name" value="Serralysin-like metalloprotease, C-terminal"/>
    <property type="match status" value="2"/>
</dbReference>
<comment type="subcellular location">
    <subcellularLocation>
        <location evidence="1">Membrane</location>
    </subcellularLocation>
    <subcellularLocation>
        <location evidence="2">Secreted</location>
    </subcellularLocation>
</comment>
<dbReference type="InterPro" id="IPR011049">
    <property type="entry name" value="Serralysin-like_metalloprot_C"/>
</dbReference>
<reference evidence="10" key="1">
    <citation type="journal article" date="2019" name="Int. J. Syst. Evol. Microbiol.">
        <title>The Global Catalogue of Microorganisms (GCM) 10K type strain sequencing project: providing services to taxonomists for standard genome sequencing and annotation.</title>
        <authorList>
            <consortium name="The Broad Institute Genomics Platform"/>
            <consortium name="The Broad Institute Genome Sequencing Center for Infectious Disease"/>
            <person name="Wu L."/>
            <person name="Ma J."/>
        </authorList>
    </citation>
    <scope>NUCLEOTIDE SEQUENCE [LARGE SCALE GENOMIC DNA]</scope>
    <source>
        <strain evidence="10">CGMCC 1.12989</strain>
    </source>
</reference>
<evidence type="ECO:0000256" key="7">
    <source>
        <dbReference type="ARBA" id="ARBA00023136"/>
    </source>
</evidence>
<sequence>MPIGPSTTTDPYLLALEPNVSFTSILTVGDALPGSTTGIFAGIPDGIGAFDNGDGTVTVIVNHELGGIAGVLRDHGSIGSFIDRIVIDKATLAVLSGDDAIKSLNVWNDAADAYAPGTLAFSRFCSGDLAQPTAFLNPASGLGTEARIYLTGEESGVEGRAVATIISGEHAGTAYELPFLGNMSFENLTANPLAQDKTIVAMTDDGTGGQVYIYVGDKQAGGSEIEQAGLSGGAFYGIKVAGMSAETNGTAVSGSFTLDQLGPNGNVSDLTGAQIEAESVSEGVTTFLRPEDSAWDPDNPNVLYFTTTNSFTGNSRLYQATFTDIAHPELGGTIVAVLDGSEGQKMFDNITVADGKVILQEDPGNQSYIARVWEYDIAHDTLNAISTFDPAQFAPGSAGFITQDEESSGVIDVTSIFGTADIRAYLLDAQVHAATGDPATVEKGQLLLMKVESPHDGGNGDDAVNGDATANSLSGNNGNDTVRGGSGNDVLHGNNGNDALFGMADNDSLYGDNGDDTLNGGAGNDLLVGGRGVDILIGGDGADVFDFSGLGFGDDTITDLQSGLDSLVFADGVGVRNETHGDVNGDGKTDTVLQMSKGGSVTLLGVADYDGGAAASHASGAGALFHDVAGHDTALLLQQMHLAIA</sequence>
<keyword evidence="10" id="KW-1185">Reference proteome</keyword>
<dbReference type="RefSeq" id="WP_379537943.1">
    <property type="nucleotide sequence ID" value="NZ_JBHSDR010000003.1"/>
</dbReference>
<dbReference type="PROSITE" id="PS00330">
    <property type="entry name" value="HEMOLYSIN_CALCIUM"/>
    <property type="match status" value="3"/>
</dbReference>
<evidence type="ECO:0000256" key="3">
    <source>
        <dbReference type="ARBA" id="ARBA00022525"/>
    </source>
</evidence>
<keyword evidence="3" id="KW-0964">Secreted</keyword>
<comment type="caution">
    <text evidence="9">The sequence shown here is derived from an EMBL/GenBank/DDBJ whole genome shotgun (WGS) entry which is preliminary data.</text>
</comment>
<evidence type="ECO:0000256" key="6">
    <source>
        <dbReference type="ARBA" id="ARBA00023026"/>
    </source>
</evidence>
<keyword evidence="4" id="KW-0800">Toxin</keyword>
<keyword evidence="6" id="KW-0843">Virulence</keyword>
<gene>
    <name evidence="9" type="ORF">ACFO0A_05400</name>
</gene>
<keyword evidence="5" id="KW-0677">Repeat</keyword>
<dbReference type="PRINTS" id="PR00313">
    <property type="entry name" value="CABNDNGRPT"/>
</dbReference>
<dbReference type="InterPro" id="IPR050557">
    <property type="entry name" value="RTX_toxin/Mannuronan_C5-epim"/>
</dbReference>
<evidence type="ECO:0000313" key="9">
    <source>
        <dbReference type="EMBL" id="MFC4294493.1"/>
    </source>
</evidence>
<dbReference type="SUPFAM" id="SSF51120">
    <property type="entry name" value="beta-Roll"/>
    <property type="match status" value="1"/>
</dbReference>
<evidence type="ECO:0000256" key="5">
    <source>
        <dbReference type="ARBA" id="ARBA00022737"/>
    </source>
</evidence>
<dbReference type="PANTHER" id="PTHR38340">
    <property type="entry name" value="S-LAYER PROTEIN"/>
    <property type="match status" value="1"/>
</dbReference>
<accession>A0ABV8RM79</accession>
<dbReference type="EMBL" id="JBHSDR010000003">
    <property type="protein sequence ID" value="MFC4294493.1"/>
    <property type="molecule type" value="Genomic_DNA"/>
</dbReference>
<evidence type="ECO:0000256" key="1">
    <source>
        <dbReference type="ARBA" id="ARBA00004370"/>
    </source>
</evidence>
<protein>
    <submittedName>
        <fullName evidence="9">Uncharacterized protein</fullName>
    </submittedName>
</protein>
<name>A0ABV8RM79_9SPHN</name>
<dbReference type="PRINTS" id="PR01488">
    <property type="entry name" value="RTXTOXINA"/>
</dbReference>
<dbReference type="PANTHER" id="PTHR38340:SF1">
    <property type="entry name" value="S-LAYER PROTEIN"/>
    <property type="match status" value="1"/>
</dbReference>
<dbReference type="InterPro" id="IPR001343">
    <property type="entry name" value="Hemolysn_Ca-bd"/>
</dbReference>
<organism evidence="9 10">
    <name type="scientific">Novosphingobium tardum</name>
    <dbReference type="NCBI Taxonomy" id="1538021"/>
    <lineage>
        <taxon>Bacteria</taxon>
        <taxon>Pseudomonadati</taxon>
        <taxon>Pseudomonadota</taxon>
        <taxon>Alphaproteobacteria</taxon>
        <taxon>Sphingomonadales</taxon>
        <taxon>Sphingomonadaceae</taxon>
        <taxon>Novosphingobium</taxon>
    </lineage>
</organism>